<dbReference type="Pfam" id="PF16912">
    <property type="entry name" value="Glu_dehyd_C"/>
    <property type="match status" value="1"/>
</dbReference>
<evidence type="ECO:0000256" key="4">
    <source>
        <dbReference type="ARBA" id="ARBA00023002"/>
    </source>
</evidence>
<evidence type="ECO:0000313" key="9">
    <source>
        <dbReference type="Proteomes" id="UP000199497"/>
    </source>
</evidence>
<dbReference type="RefSeq" id="WP_092602684.1">
    <property type="nucleotide sequence ID" value="NZ_FNJR01000009.1"/>
</dbReference>
<feature type="domain" description="Glucose dehydrogenase C-terminal" evidence="7">
    <location>
        <begin position="145"/>
        <end position="345"/>
    </location>
</feature>
<sequence>MRAATVIPGKPGSSAVDELPDPSPEPGELLVEGLLAGVCPTDTEVVESDHGAPPPGEERMVLFHESLGRVRHAPAISGFREGDHVVGVVRRPDPRPCSACAAGQWDFCRNDEFTECGIRGLDGFGSQRWTVEPRFAVPVPRSLGELGVLTEPASIVEKAWEQAEFVMRRSYFTPRRVLVTGAGPVGLLAALLGRQRELEVDVMDRASGGVKPDLVRELGAGYHNSLDELDSAPDLVFETTGSGEVVFDVLRRADRNAVTVLLGLSGEDQTTRVPTGAVNDGLVLENATLLGSVSANLRHYHGAVQALDDADRGWLNGLISRRVPLSDWQRALRAERDDVKVTVRLSD</sequence>
<keyword evidence="9" id="KW-1185">Reference proteome</keyword>
<keyword evidence="3" id="KW-0862">Zinc</keyword>
<gene>
    <name evidence="8" type="ORF">SAMN04487905_109126</name>
</gene>
<protein>
    <submittedName>
        <fullName evidence="8">Threonine dehydrogenase</fullName>
    </submittedName>
</protein>
<dbReference type="PANTHER" id="PTHR43189:SF2">
    <property type="entry name" value="GLUCOSE 1-DEHYDROGENASE"/>
    <property type="match status" value="1"/>
</dbReference>
<evidence type="ECO:0000256" key="2">
    <source>
        <dbReference type="ARBA" id="ARBA00022723"/>
    </source>
</evidence>
<dbReference type="AlphaFoldDB" id="A0A1H0VQ55"/>
<dbReference type="CDD" id="cd08230">
    <property type="entry name" value="glucose_DH"/>
    <property type="match status" value="1"/>
</dbReference>
<keyword evidence="4" id="KW-0560">Oxidoreductase</keyword>
<evidence type="ECO:0000259" key="7">
    <source>
        <dbReference type="Pfam" id="PF16912"/>
    </source>
</evidence>
<accession>A0A1H0VQ55</accession>
<dbReference type="STRING" id="405564.SAMN04487905_109126"/>
<comment type="cofactor">
    <cofactor evidence="1">
        <name>Zn(2+)</name>
        <dbReference type="ChEBI" id="CHEBI:29105"/>
    </cofactor>
</comment>
<evidence type="ECO:0000256" key="1">
    <source>
        <dbReference type="ARBA" id="ARBA00001947"/>
    </source>
</evidence>
<dbReference type="SUPFAM" id="SSF51735">
    <property type="entry name" value="NAD(P)-binding Rossmann-fold domains"/>
    <property type="match status" value="1"/>
</dbReference>
<feature type="region of interest" description="Disordered" evidence="5">
    <location>
        <begin position="1"/>
        <end position="25"/>
    </location>
</feature>
<dbReference type="InterPro" id="IPR011032">
    <property type="entry name" value="GroES-like_sf"/>
</dbReference>
<evidence type="ECO:0000256" key="5">
    <source>
        <dbReference type="SAM" id="MobiDB-lite"/>
    </source>
</evidence>
<dbReference type="PANTHER" id="PTHR43189">
    <property type="entry name" value="ZINC-TYPE ALCOHOL DEHYDROGENASE-LIKE PROTEIN C1198.01-RELATED"/>
    <property type="match status" value="1"/>
</dbReference>
<dbReference type="EMBL" id="FNJR01000009">
    <property type="protein sequence ID" value="SDP80216.1"/>
    <property type="molecule type" value="Genomic_DNA"/>
</dbReference>
<dbReference type="OrthoDB" id="9797931at2"/>
<organism evidence="8 9">
    <name type="scientific">Actinopolyspora xinjiangensis</name>
    <dbReference type="NCBI Taxonomy" id="405564"/>
    <lineage>
        <taxon>Bacteria</taxon>
        <taxon>Bacillati</taxon>
        <taxon>Actinomycetota</taxon>
        <taxon>Actinomycetes</taxon>
        <taxon>Actinopolysporales</taxon>
        <taxon>Actinopolysporaceae</taxon>
        <taxon>Actinopolyspora</taxon>
    </lineage>
</organism>
<evidence type="ECO:0000259" key="6">
    <source>
        <dbReference type="Pfam" id="PF08240"/>
    </source>
</evidence>
<dbReference type="Pfam" id="PF08240">
    <property type="entry name" value="ADH_N"/>
    <property type="match status" value="1"/>
</dbReference>
<dbReference type="SUPFAM" id="SSF50129">
    <property type="entry name" value="GroES-like"/>
    <property type="match status" value="1"/>
</dbReference>
<dbReference type="InterPro" id="IPR036291">
    <property type="entry name" value="NAD(P)-bd_dom_sf"/>
</dbReference>
<dbReference type="InterPro" id="IPR013154">
    <property type="entry name" value="ADH-like_N"/>
</dbReference>
<dbReference type="Proteomes" id="UP000199497">
    <property type="component" value="Unassembled WGS sequence"/>
</dbReference>
<evidence type="ECO:0000256" key="3">
    <source>
        <dbReference type="ARBA" id="ARBA00022833"/>
    </source>
</evidence>
<dbReference type="InterPro" id="IPR031640">
    <property type="entry name" value="Glu_dehyd_C"/>
</dbReference>
<keyword evidence="2" id="KW-0479">Metal-binding</keyword>
<proteinExistence type="predicted"/>
<dbReference type="GO" id="GO:0016491">
    <property type="term" value="F:oxidoreductase activity"/>
    <property type="evidence" value="ECO:0007669"/>
    <property type="project" value="UniProtKB-KW"/>
</dbReference>
<feature type="domain" description="Alcohol dehydrogenase-like N-terminal" evidence="6">
    <location>
        <begin position="26"/>
        <end position="140"/>
    </location>
</feature>
<dbReference type="Gene3D" id="3.90.180.10">
    <property type="entry name" value="Medium-chain alcohol dehydrogenases, catalytic domain"/>
    <property type="match status" value="1"/>
</dbReference>
<reference evidence="9" key="1">
    <citation type="submission" date="2016-10" db="EMBL/GenBank/DDBJ databases">
        <authorList>
            <person name="Varghese N."/>
            <person name="Submissions S."/>
        </authorList>
    </citation>
    <scope>NUCLEOTIDE SEQUENCE [LARGE SCALE GENOMIC DNA]</scope>
    <source>
        <strain evidence="9">DSM 46732</strain>
    </source>
</reference>
<dbReference type="GO" id="GO:0046872">
    <property type="term" value="F:metal ion binding"/>
    <property type="evidence" value="ECO:0007669"/>
    <property type="project" value="UniProtKB-KW"/>
</dbReference>
<evidence type="ECO:0000313" key="8">
    <source>
        <dbReference type="EMBL" id="SDP80216.1"/>
    </source>
</evidence>
<dbReference type="Gene3D" id="3.40.50.720">
    <property type="entry name" value="NAD(P)-binding Rossmann-like Domain"/>
    <property type="match status" value="1"/>
</dbReference>
<name>A0A1H0VQ55_9ACTN</name>